<dbReference type="RefSeq" id="WP_169624382.1">
    <property type="nucleotide sequence ID" value="NZ_JABBNT010000002.1"/>
</dbReference>
<evidence type="ECO:0000313" key="3">
    <source>
        <dbReference type="Proteomes" id="UP000539372"/>
    </source>
</evidence>
<comment type="caution">
    <text evidence="2">The sequence shown here is derived from an EMBL/GenBank/DDBJ whole genome shotgun (WGS) entry which is preliminary data.</text>
</comment>
<protein>
    <submittedName>
        <fullName evidence="2">Cbb3-type cytochrome c oxidase subunit 3</fullName>
    </submittedName>
</protein>
<dbReference type="Proteomes" id="UP000539372">
    <property type="component" value="Unassembled WGS sequence"/>
</dbReference>
<keyword evidence="1" id="KW-0472">Membrane</keyword>
<feature type="transmembrane region" description="Helical" evidence="1">
    <location>
        <begin position="12"/>
        <end position="30"/>
    </location>
</feature>
<reference evidence="2 3" key="1">
    <citation type="submission" date="2020-04" db="EMBL/GenBank/DDBJ databases">
        <title>Rhodospirillaceae bacterium KN72 isolated from deep sea.</title>
        <authorList>
            <person name="Zhang D.-C."/>
        </authorList>
    </citation>
    <scope>NUCLEOTIDE SEQUENCE [LARGE SCALE GENOMIC DNA]</scope>
    <source>
        <strain evidence="2 3">KN72</strain>
    </source>
</reference>
<dbReference type="Pfam" id="PF05545">
    <property type="entry name" value="FixQ"/>
    <property type="match status" value="1"/>
</dbReference>
<dbReference type="AlphaFoldDB" id="A0A7Y0HDQ4"/>
<gene>
    <name evidence="2" type="ORF">HH303_06285</name>
</gene>
<dbReference type="EMBL" id="JABBNT010000002">
    <property type="protein sequence ID" value="NMM44076.1"/>
    <property type="molecule type" value="Genomic_DNA"/>
</dbReference>
<keyword evidence="1" id="KW-1133">Transmembrane helix</keyword>
<keyword evidence="1" id="KW-0812">Transmembrane</keyword>
<evidence type="ECO:0000256" key="1">
    <source>
        <dbReference type="SAM" id="Phobius"/>
    </source>
</evidence>
<dbReference type="InterPro" id="IPR008621">
    <property type="entry name" value="Cbb3-typ_cyt_oxidase_comp"/>
</dbReference>
<sequence length="62" mass="7230">MWDSIVELANAGWNAWLLAMFVIAVAYAFWPSKKRQKEMDHAARIPFENDDNDVGHTTRHRT</sequence>
<keyword evidence="3" id="KW-1185">Reference proteome</keyword>
<evidence type="ECO:0000313" key="2">
    <source>
        <dbReference type="EMBL" id="NMM44076.1"/>
    </source>
</evidence>
<proteinExistence type="predicted"/>
<accession>A0A7Y0HDQ4</accession>
<name>A0A7Y0HDQ4_9PROT</name>
<organism evidence="2 3">
    <name type="scientific">Pacificispira spongiicola</name>
    <dbReference type="NCBI Taxonomy" id="2729598"/>
    <lineage>
        <taxon>Bacteria</taxon>
        <taxon>Pseudomonadati</taxon>
        <taxon>Pseudomonadota</taxon>
        <taxon>Alphaproteobacteria</taxon>
        <taxon>Rhodospirillales</taxon>
        <taxon>Rhodospirillaceae</taxon>
        <taxon>Pacificispira</taxon>
    </lineage>
</organism>